<feature type="region of interest" description="Disordered" evidence="6">
    <location>
        <begin position="751"/>
        <end position="838"/>
    </location>
</feature>
<organism evidence="8 9">
    <name type="scientific">Chytriomyces confervae</name>
    <dbReference type="NCBI Taxonomy" id="246404"/>
    <lineage>
        <taxon>Eukaryota</taxon>
        <taxon>Fungi</taxon>
        <taxon>Fungi incertae sedis</taxon>
        <taxon>Chytridiomycota</taxon>
        <taxon>Chytridiomycota incertae sedis</taxon>
        <taxon>Chytridiomycetes</taxon>
        <taxon>Chytridiales</taxon>
        <taxon>Chytriomycetaceae</taxon>
        <taxon>Chytriomyces</taxon>
    </lineage>
</organism>
<feature type="binding site" evidence="5">
    <location>
        <position position="930"/>
    </location>
    <ligand>
        <name>ATP</name>
        <dbReference type="ChEBI" id="CHEBI:30616"/>
    </ligand>
</feature>
<feature type="region of interest" description="Disordered" evidence="6">
    <location>
        <begin position="379"/>
        <end position="398"/>
    </location>
</feature>
<dbReference type="PANTHER" id="PTHR48016:SF56">
    <property type="entry name" value="MAPKK KINASE"/>
    <property type="match status" value="1"/>
</dbReference>
<dbReference type="GO" id="GO:0000165">
    <property type="term" value="P:MAPK cascade"/>
    <property type="evidence" value="ECO:0007669"/>
    <property type="project" value="UniProtKB-ARBA"/>
</dbReference>
<evidence type="ECO:0000259" key="7">
    <source>
        <dbReference type="PROSITE" id="PS50011"/>
    </source>
</evidence>
<protein>
    <recommendedName>
        <fullName evidence="7">Protein kinase domain-containing protein</fullName>
    </recommendedName>
</protein>
<reference evidence="8 9" key="1">
    <citation type="journal article" date="2019" name="Sci. Rep.">
        <title>Comparative genomics of chytrid fungi reveal insights into the obligate biotrophic and pathogenic lifestyle of Synchytrium endobioticum.</title>
        <authorList>
            <person name="van de Vossenberg B.T.L.H."/>
            <person name="Warris S."/>
            <person name="Nguyen H.D.T."/>
            <person name="van Gent-Pelzer M.P.E."/>
            <person name="Joly D.L."/>
            <person name="van de Geest H.C."/>
            <person name="Bonants P.J.M."/>
            <person name="Smith D.S."/>
            <person name="Levesque C.A."/>
            <person name="van der Lee T.A.J."/>
        </authorList>
    </citation>
    <scope>NUCLEOTIDE SEQUENCE [LARGE SCALE GENOMIC DNA]</scope>
    <source>
        <strain evidence="8 9">CBS 675.73</strain>
    </source>
</reference>
<dbReference type="PROSITE" id="PS00108">
    <property type="entry name" value="PROTEIN_KINASE_ST"/>
    <property type="match status" value="1"/>
</dbReference>
<dbReference type="Pfam" id="PF00069">
    <property type="entry name" value="Pkinase"/>
    <property type="match status" value="1"/>
</dbReference>
<evidence type="ECO:0000256" key="6">
    <source>
        <dbReference type="SAM" id="MobiDB-lite"/>
    </source>
</evidence>
<dbReference type="Gene3D" id="1.10.510.10">
    <property type="entry name" value="Transferase(Phosphotransferase) domain 1"/>
    <property type="match status" value="1"/>
</dbReference>
<feature type="domain" description="Protein kinase" evidence="7">
    <location>
        <begin position="893"/>
        <end position="1172"/>
    </location>
</feature>
<feature type="region of interest" description="Disordered" evidence="6">
    <location>
        <begin position="456"/>
        <end position="479"/>
    </location>
</feature>
<evidence type="ECO:0000256" key="3">
    <source>
        <dbReference type="ARBA" id="ARBA00022777"/>
    </source>
</evidence>
<keyword evidence="1" id="KW-0808">Transferase</keyword>
<comment type="caution">
    <text evidence="8">The sequence shown here is derived from an EMBL/GenBank/DDBJ whole genome shotgun (WGS) entry which is preliminary data.</text>
</comment>
<feature type="region of interest" description="Disordered" evidence="6">
    <location>
        <begin position="289"/>
        <end position="361"/>
    </location>
</feature>
<feature type="region of interest" description="Disordered" evidence="6">
    <location>
        <begin position="1187"/>
        <end position="1224"/>
    </location>
</feature>
<gene>
    <name evidence="8" type="ORF">CcCBS67573_g02833</name>
</gene>
<proteinExistence type="predicted"/>
<dbReference type="InterPro" id="IPR000719">
    <property type="entry name" value="Prot_kinase_dom"/>
</dbReference>
<name>A0A507FKG4_9FUNG</name>
<dbReference type="EMBL" id="QEAP01000064">
    <property type="protein sequence ID" value="TPX75918.1"/>
    <property type="molecule type" value="Genomic_DNA"/>
</dbReference>
<evidence type="ECO:0000313" key="8">
    <source>
        <dbReference type="EMBL" id="TPX75918.1"/>
    </source>
</evidence>
<dbReference type="InterPro" id="IPR008271">
    <property type="entry name" value="Ser/Thr_kinase_AS"/>
</dbReference>
<keyword evidence="2 5" id="KW-0547">Nucleotide-binding</keyword>
<feature type="compositionally biased region" description="Polar residues" evidence="6">
    <location>
        <begin position="75"/>
        <end position="105"/>
    </location>
</feature>
<feature type="compositionally biased region" description="Low complexity" evidence="6">
    <location>
        <begin position="1"/>
        <end position="11"/>
    </location>
</feature>
<sequence length="1224" mass="134023">MTESPRLSPMPRRMRDSSVAPSQGDSPISATPTSAFLRRLPLSPAVASSASSYESPTIPSTLSSTLQDSDLVSPRSISSNPYAKLSSATPQSPSISVARSSSTGRSLKEKTGGFLSRLFSSRSKSRERDRGREKDRVRDHPRETSLSSKGSIPSIDNVRFQHVKAVDARTSTKKLISPSNNDFAVMFPSMVRPKDDVPASADTGFKVYTVTVHSFNDTKHVKISESDDGFMVRFEIYKAFQIPASQMSGCFSMYNSKEFHSNNSDLSDDDLFQLCRQTHIPDLILIPTTGRQSETYPKVPQPTKATNEESIGQDPARSTAEHENTPPLPLSPPPPPIVSKKPKPSLHISTSVAPNPVNISETSHNLPVKRVMVETPMTASPSALVGGDPRPRANSSSSQVKFLEDDLKSAESLGTSPVMARRPKRIGTVAKSRLSKQAPIANGIVIQKDVSSSNLGQKDIRSGVSMPRTNRNTNPPALPPVAATMPRSLLPLPPNTTAITSSSKDFIPVAVSSRHMLRHSNAYDDLRQGVPEFGDRPSAPTIVQNLNNFFPSIVVDEKEAAEFSISRSSTSSGENSLSRVGGATSAANSLSGIKIRDGSLLVSKDTVRIMRENSERSVASATSSLGRLAGPSKLGLMSADSADGEEFKEEVTSVVVPGSLRDTHALEVGSPTFSFDYLQNTTLDRSAYATVDRPEAGLDRVPTSSVMSLWRTRADEIAIKRNVTDVWKEKVAGLGSGGLFLSLDAKAIQKPSEGLSPTSEGISPTKSFESDTSQDTDGISPSEEKEEPLHDELLPPLISRRTKRHTWKGFVPQPGVPDDEQLVPYNGEDNLPRQQTSSPVQDELMESSFDNIAIVPPAAEVDVIDHHHHEPHPRSTIDELKAASSAEPSHIKFWKGKMIGQGSFGAVYFGVNIATSELIAVKQVALVPLKKTRGGGGKPYAPLPPSRINKMVDALSVEISLLRELSHDNVVRYLGFDVVENVVSVFLEYVDGGSLATMISRYGRFDYALAQSVTHQVLSGLEYLHDRCIIHRDIKGANILVNRLGVAKIADFGISKKNEYKYQTNSRMSMQGTVYWMAPEVMANKGGYSAKVDIWSLGCVVYEMLQGHAPWKDLNEMQIMWKVGMEHATPPVPASLREDAKEFLERCFVIEPEDRPTATELFSCEFQRVDYLEFNFEEWWNRVESQRLAREAAEEAEEDDDDDEDDDNDSDSFDEMGDSDDSQD</sequence>
<dbReference type="InterPro" id="IPR017441">
    <property type="entry name" value="Protein_kinase_ATP_BS"/>
</dbReference>
<dbReference type="GO" id="GO:0004672">
    <property type="term" value="F:protein kinase activity"/>
    <property type="evidence" value="ECO:0007669"/>
    <property type="project" value="InterPro"/>
</dbReference>
<dbReference type="AlphaFoldDB" id="A0A507FKG4"/>
<evidence type="ECO:0000256" key="5">
    <source>
        <dbReference type="PROSITE-ProRule" id="PRU10141"/>
    </source>
</evidence>
<keyword evidence="3" id="KW-0418">Kinase</keyword>
<dbReference type="OrthoDB" id="266718at2759"/>
<keyword evidence="4 5" id="KW-0067">ATP-binding</keyword>
<feature type="compositionally biased region" description="Acidic residues" evidence="6">
    <location>
        <begin position="1194"/>
        <end position="1224"/>
    </location>
</feature>
<feature type="compositionally biased region" description="Low complexity" evidence="6">
    <location>
        <begin position="41"/>
        <end position="73"/>
    </location>
</feature>
<dbReference type="GO" id="GO:0005524">
    <property type="term" value="F:ATP binding"/>
    <property type="evidence" value="ECO:0007669"/>
    <property type="project" value="UniProtKB-UniRule"/>
</dbReference>
<feature type="compositionally biased region" description="Low complexity" evidence="6">
    <location>
        <begin position="112"/>
        <end position="122"/>
    </location>
</feature>
<dbReference type="CDD" id="cd06606">
    <property type="entry name" value="STKc_MAPKKK"/>
    <property type="match status" value="1"/>
</dbReference>
<dbReference type="InterPro" id="IPR050538">
    <property type="entry name" value="MAP_kinase_kinase_kinase"/>
</dbReference>
<keyword evidence="9" id="KW-1185">Reference proteome</keyword>
<feature type="region of interest" description="Disordered" evidence="6">
    <location>
        <begin position="1"/>
        <end position="153"/>
    </location>
</feature>
<dbReference type="SMART" id="SM00220">
    <property type="entry name" value="S_TKc"/>
    <property type="match status" value="1"/>
</dbReference>
<dbReference type="InterPro" id="IPR011009">
    <property type="entry name" value="Kinase-like_dom_sf"/>
</dbReference>
<dbReference type="PROSITE" id="PS50011">
    <property type="entry name" value="PROTEIN_KINASE_DOM"/>
    <property type="match status" value="1"/>
</dbReference>
<feature type="compositionally biased region" description="Polar residues" evidence="6">
    <location>
        <begin position="347"/>
        <end position="361"/>
    </location>
</feature>
<evidence type="ECO:0000256" key="4">
    <source>
        <dbReference type="ARBA" id="ARBA00022840"/>
    </source>
</evidence>
<dbReference type="STRING" id="246404.A0A507FKG4"/>
<evidence type="ECO:0000256" key="1">
    <source>
        <dbReference type="ARBA" id="ARBA00022679"/>
    </source>
</evidence>
<evidence type="ECO:0000313" key="9">
    <source>
        <dbReference type="Proteomes" id="UP000320333"/>
    </source>
</evidence>
<dbReference type="PANTHER" id="PTHR48016">
    <property type="entry name" value="MAP KINASE KINASE KINASE SSK2-RELATED-RELATED"/>
    <property type="match status" value="1"/>
</dbReference>
<accession>A0A507FKG4</accession>
<feature type="compositionally biased region" description="Basic and acidic residues" evidence="6">
    <location>
        <begin position="124"/>
        <end position="143"/>
    </location>
</feature>
<feature type="compositionally biased region" description="Polar residues" evidence="6">
    <location>
        <begin position="19"/>
        <end position="34"/>
    </location>
</feature>
<dbReference type="PROSITE" id="PS00107">
    <property type="entry name" value="PROTEIN_KINASE_ATP"/>
    <property type="match status" value="1"/>
</dbReference>
<dbReference type="Proteomes" id="UP000320333">
    <property type="component" value="Unassembled WGS sequence"/>
</dbReference>
<evidence type="ECO:0000256" key="2">
    <source>
        <dbReference type="ARBA" id="ARBA00022741"/>
    </source>
</evidence>
<feature type="compositionally biased region" description="Polar residues" evidence="6">
    <location>
        <begin position="755"/>
        <end position="779"/>
    </location>
</feature>
<feature type="compositionally biased region" description="Pro residues" evidence="6">
    <location>
        <begin position="326"/>
        <end position="337"/>
    </location>
</feature>
<dbReference type="SUPFAM" id="SSF56112">
    <property type="entry name" value="Protein kinase-like (PK-like)"/>
    <property type="match status" value="1"/>
</dbReference>